<evidence type="ECO:0000313" key="2">
    <source>
        <dbReference type="EMBL" id="ANW12245.1"/>
    </source>
</evidence>
<dbReference type="CDD" id="cd00235">
    <property type="entry name" value="TLP-20"/>
    <property type="match status" value="1"/>
</dbReference>
<dbReference type="SUPFAM" id="SSF51289">
    <property type="entry name" value="Tlp20, baculovirus telokin-like protein"/>
    <property type="match status" value="1"/>
</dbReference>
<protein>
    <submittedName>
        <fullName evidence="2">Ac82</fullName>
    </submittedName>
</protein>
<dbReference type="EMBL" id="KU659593">
    <property type="protein sequence ID" value="ANW12245.1"/>
    <property type="molecule type" value="Genomic_DNA"/>
</dbReference>
<dbReference type="Gene3D" id="2.70.40.20">
    <property type="entry name" value="Baculovirus telokin-like protein 20"/>
    <property type="match status" value="1"/>
</dbReference>
<feature type="region of interest" description="Disordered" evidence="1">
    <location>
        <begin position="196"/>
        <end position="237"/>
    </location>
</feature>
<organism evidence="2">
    <name type="scientific">Malacosoma sp. alphabaculovirus</name>
    <dbReference type="NCBI Taxonomy" id="1881632"/>
    <lineage>
        <taxon>Viruses</taxon>
        <taxon>Viruses incertae sedis</taxon>
        <taxon>Naldaviricetes</taxon>
        <taxon>Lefavirales</taxon>
        <taxon>Baculoviridae</taxon>
        <taxon>Alphabaculovirus</taxon>
    </lineage>
</organism>
<sequence length="237" mass="26090">MYSIVAISRLLNSISLNSLYIDKYNIENIKSRKMATNNNVDIAVYVICDQKDNKNILSFIVQDEYHLKKLTVGAYNLNILDTQLLSNLSSVHCNVIACGDYVVVFNVTDSNRLNAILFNAKPTILKKGSCLFKIEQRIGCGVAADSNVTQISNKMPTSELHNNFSASNISSVSPNDVTKTNSDLFLATFGNNENGLNRNAAVADESTTDTDNGDDDDDDKLSDEPVAAKRQKLDHSE</sequence>
<dbReference type="InterPro" id="IPR036731">
    <property type="entry name" value="Tlp20_sf"/>
</dbReference>
<gene>
    <name evidence="2" type="primary">masp1.12</name>
</gene>
<reference evidence="2" key="1">
    <citation type="submission" date="2016-01" db="EMBL/GenBank/DDBJ databases">
        <authorList>
            <person name="Oliw E.H."/>
        </authorList>
    </citation>
    <scope>NUCLEOTIDE SEQUENCE</scope>
    <source>
        <strain evidence="2">164</strain>
    </source>
</reference>
<dbReference type="InterPro" id="IPR009092">
    <property type="entry name" value="Telokin-like_Tlp20_baculovir"/>
</dbReference>
<feature type="compositionally biased region" description="Basic and acidic residues" evidence="1">
    <location>
        <begin position="222"/>
        <end position="237"/>
    </location>
</feature>
<name>A0A1B1V5H4_9ABAC</name>
<feature type="compositionally biased region" description="Acidic residues" evidence="1">
    <location>
        <begin position="206"/>
        <end position="221"/>
    </location>
</feature>
<evidence type="ECO:0000256" key="1">
    <source>
        <dbReference type="SAM" id="MobiDB-lite"/>
    </source>
</evidence>
<accession>A0A1B1V5H4</accession>
<dbReference type="Pfam" id="PF06088">
    <property type="entry name" value="TLP-20"/>
    <property type="match status" value="1"/>
</dbReference>
<proteinExistence type="predicted"/>